<dbReference type="GO" id="GO:0000155">
    <property type="term" value="F:phosphorelay sensor kinase activity"/>
    <property type="evidence" value="ECO:0007669"/>
    <property type="project" value="InterPro"/>
</dbReference>
<protein>
    <submittedName>
        <fullName evidence="4">Histidine kinase</fullName>
    </submittedName>
</protein>
<dbReference type="GO" id="GO:0016020">
    <property type="term" value="C:membrane"/>
    <property type="evidence" value="ECO:0007669"/>
    <property type="project" value="InterPro"/>
</dbReference>
<dbReference type="InterPro" id="IPR013783">
    <property type="entry name" value="Ig-like_fold"/>
</dbReference>
<dbReference type="SMART" id="SM00065">
    <property type="entry name" value="GAF"/>
    <property type="match status" value="1"/>
</dbReference>
<dbReference type="AlphaFoldDB" id="A0A9X1QEP2"/>
<gene>
    <name evidence="4" type="ORF">L0661_14890</name>
</gene>
<dbReference type="InterPro" id="IPR036890">
    <property type="entry name" value="HATPase_C_sf"/>
</dbReference>
<evidence type="ECO:0000259" key="3">
    <source>
        <dbReference type="SMART" id="SM00065"/>
    </source>
</evidence>
<feature type="transmembrane region" description="Helical" evidence="2">
    <location>
        <begin position="741"/>
        <end position="761"/>
    </location>
</feature>
<dbReference type="EMBL" id="JAKFFV010000008">
    <property type="protein sequence ID" value="MCF2499604.1"/>
    <property type="molecule type" value="Genomic_DNA"/>
</dbReference>
<dbReference type="Pfam" id="PF06580">
    <property type="entry name" value="His_kinase"/>
    <property type="match status" value="1"/>
</dbReference>
<dbReference type="Gene3D" id="3.30.565.10">
    <property type="entry name" value="Histidine kinase-like ATPase, C-terminal domain"/>
    <property type="match status" value="1"/>
</dbReference>
<keyword evidence="1" id="KW-0175">Coiled coil</keyword>
<dbReference type="InterPro" id="IPR003018">
    <property type="entry name" value="GAF"/>
</dbReference>
<name>A0A9X1QEP2_9BACT</name>
<dbReference type="Proteomes" id="UP001139411">
    <property type="component" value="Unassembled WGS sequence"/>
</dbReference>
<proteinExistence type="predicted"/>
<keyword evidence="4" id="KW-0808">Transferase</keyword>
<organism evidence="4 5">
    <name type="scientific">Dyadobacter chenhuakuii</name>
    <dbReference type="NCBI Taxonomy" id="2909339"/>
    <lineage>
        <taxon>Bacteria</taxon>
        <taxon>Pseudomonadati</taxon>
        <taxon>Bacteroidota</taxon>
        <taxon>Cytophagia</taxon>
        <taxon>Cytophagales</taxon>
        <taxon>Spirosomataceae</taxon>
        <taxon>Dyadobacter</taxon>
    </lineage>
</organism>
<keyword evidence="2" id="KW-0812">Transmembrane</keyword>
<keyword evidence="2" id="KW-0472">Membrane</keyword>
<dbReference type="InterPro" id="IPR010559">
    <property type="entry name" value="Sig_transdc_His_kin_internal"/>
</dbReference>
<dbReference type="Gene3D" id="2.60.40.10">
    <property type="entry name" value="Immunoglobulins"/>
    <property type="match status" value="1"/>
</dbReference>
<dbReference type="InterPro" id="IPR011123">
    <property type="entry name" value="Y_Y_Y"/>
</dbReference>
<dbReference type="Gene3D" id="3.30.450.40">
    <property type="match status" value="1"/>
</dbReference>
<evidence type="ECO:0000313" key="5">
    <source>
        <dbReference type="Proteomes" id="UP001139411"/>
    </source>
</evidence>
<dbReference type="InterPro" id="IPR029016">
    <property type="entry name" value="GAF-like_dom_sf"/>
</dbReference>
<dbReference type="Pfam" id="PF13185">
    <property type="entry name" value="GAF_2"/>
    <property type="match status" value="1"/>
</dbReference>
<feature type="domain" description="GAF" evidence="3">
    <location>
        <begin position="786"/>
        <end position="933"/>
    </location>
</feature>
<dbReference type="InterPro" id="IPR050640">
    <property type="entry name" value="Bact_2-comp_sensor_kinase"/>
</dbReference>
<dbReference type="PANTHER" id="PTHR34220:SF7">
    <property type="entry name" value="SENSOR HISTIDINE KINASE YPDA"/>
    <property type="match status" value="1"/>
</dbReference>
<dbReference type="Pfam" id="PF07494">
    <property type="entry name" value="Reg_prop"/>
    <property type="match status" value="1"/>
</dbReference>
<dbReference type="InterPro" id="IPR015943">
    <property type="entry name" value="WD40/YVTN_repeat-like_dom_sf"/>
</dbReference>
<keyword evidence="4" id="KW-0418">Kinase</keyword>
<dbReference type="RefSeq" id="WP_235178307.1">
    <property type="nucleotide sequence ID" value="NZ_JAKFFV010000008.1"/>
</dbReference>
<dbReference type="PANTHER" id="PTHR34220">
    <property type="entry name" value="SENSOR HISTIDINE KINASE YPDA"/>
    <property type="match status" value="1"/>
</dbReference>
<sequence length="1161" mass="133434">MRTNDGLSSKVIRSLYKDSDGFLWIGTIKGLNRFDGAAIRQYGNENGLKDLYINAIQPLGQDELIIGTTQGIKIFNRKEGAYVSDPRFEQLSSIDIYNIYLDGFSRLWFLTQSGIYIYINGNLAKLESQVSDARILQSVRYDLATLVWDHGRGGFWMGGPETFFIDLRKKTIYHKLNNPNNVPIFDAADVFAIGVDAESNLWYGSNKTKSLNFWNHKTNKVISYSELDGERIYEGCNRIFIDKKGRVWISTWAFAAYVKESGEPIRKIPYSQNRKYSIGYGFFWAAIEDTEGNVWLGTLNGISKVQANAPVQAIYQLPSFKYFLHTGFAHANSIVVDGSTIMAAKEDGIVRFNMKTRHYQRYISNNGPDLVKNKFFMSVKSKGVWWFAGLDGIHFLRPGSERLEPLIAGGVKFKAKTSNFIFADPVGNIWFQILDDALYRYNPSKDVITRFDGKSERFGAFPLANAYSFLLQRNGNILFANKYGILKFDTYKQQFFEVYFNKTYGFMVNQMVEDKLGNIWMAVWGRGVLKLNENYNVTDSLNTGNGLPYDNLNNIAIDHLNNIWVSGIEGLLFFNPESKALTKVDVDLGQNLQDYYNDLFVANKRIYATMLDHVVAFDPSKFAALKVREPPHITSVKIFGKEKEDFMRNPQLDLSHDEDYLTFQFASLVHRDVPTLRYSYMLEGFDQTWIHSGRSLVASYKNLPWGKYRFKVRSTDERGNWMSISKTLAINIQPPWWRESWFLGAVAILFCALMINIYNVYLKRKRKRIMDASIDYFANAVYPENSVKEICWDIAYNCVLHLHLQDCVVYLMDHKRNVLVQKAAYTYNSPKTSEQDSRTEIPVGKGIIGTVAKTGKHLVIRNTSRDPRYVVIEQRRFSELSVPILHDGKVIGVVDSEHYKKNYFKSEHLKAMSIITSICSGKIAEAIAQAAAKEKEIELLEISKALAESQLMALRAQMNPHFVFNCLNSIQECIVSEKFKEASKYLNLFAKLFRNLLNNSGRSLITIDEERDILEFYLQLEEMRFSNSFSYEIRFDEELEDEGIMIPSLLVQPYVENALWHGLMHSELERKLLVEFKKINEDIFECRIDDNGIGRKRSFELRAINEKNRYHESKGLGISSDRLSVLNRQGHHAEVEFVDKVHDNGDAAGTLVIVRLSTYLR</sequence>
<reference evidence="4" key="1">
    <citation type="submission" date="2022-01" db="EMBL/GenBank/DDBJ databases">
        <title>Novel species in genus Dyadobacter.</title>
        <authorList>
            <person name="Ma C."/>
        </authorList>
    </citation>
    <scope>NUCLEOTIDE SEQUENCE</scope>
    <source>
        <strain evidence="4">CY357</strain>
    </source>
</reference>
<dbReference type="Pfam" id="PF07495">
    <property type="entry name" value="Y_Y_Y"/>
    <property type="match status" value="1"/>
</dbReference>
<keyword evidence="2" id="KW-1133">Transmembrane helix</keyword>
<dbReference type="Gene3D" id="2.130.10.10">
    <property type="entry name" value="YVTN repeat-like/Quinoprotein amine dehydrogenase"/>
    <property type="match status" value="2"/>
</dbReference>
<evidence type="ECO:0000256" key="2">
    <source>
        <dbReference type="SAM" id="Phobius"/>
    </source>
</evidence>
<dbReference type="SUPFAM" id="SSF63829">
    <property type="entry name" value="Calcium-dependent phosphotriesterase"/>
    <property type="match status" value="2"/>
</dbReference>
<evidence type="ECO:0000256" key="1">
    <source>
        <dbReference type="SAM" id="Coils"/>
    </source>
</evidence>
<feature type="coiled-coil region" evidence="1">
    <location>
        <begin position="923"/>
        <end position="957"/>
    </location>
</feature>
<evidence type="ECO:0000313" key="4">
    <source>
        <dbReference type="EMBL" id="MCF2499604.1"/>
    </source>
</evidence>
<dbReference type="SUPFAM" id="SSF55781">
    <property type="entry name" value="GAF domain-like"/>
    <property type="match status" value="1"/>
</dbReference>
<comment type="caution">
    <text evidence="4">The sequence shown here is derived from an EMBL/GenBank/DDBJ whole genome shotgun (WGS) entry which is preliminary data.</text>
</comment>
<accession>A0A9X1QEP2</accession>
<dbReference type="InterPro" id="IPR011110">
    <property type="entry name" value="Reg_prop"/>
</dbReference>